<dbReference type="EMBL" id="JAPMLT010000001">
    <property type="protein sequence ID" value="MCX7568889.1"/>
    <property type="molecule type" value="Genomic_DNA"/>
</dbReference>
<accession>A0ABT3WW38</accession>
<evidence type="ECO:0000256" key="2">
    <source>
        <dbReference type="SAM" id="Phobius"/>
    </source>
</evidence>
<evidence type="ECO:0000256" key="1">
    <source>
        <dbReference type="SAM" id="Coils"/>
    </source>
</evidence>
<organism evidence="4 5">
    <name type="scientific">Tumebacillus lacus</name>
    <dbReference type="NCBI Taxonomy" id="2995335"/>
    <lineage>
        <taxon>Bacteria</taxon>
        <taxon>Bacillati</taxon>
        <taxon>Bacillota</taxon>
        <taxon>Bacilli</taxon>
        <taxon>Bacillales</taxon>
        <taxon>Alicyclobacillaceae</taxon>
        <taxon>Tumebacillus</taxon>
    </lineage>
</organism>
<feature type="transmembrane region" description="Helical" evidence="2">
    <location>
        <begin position="37"/>
        <end position="56"/>
    </location>
</feature>
<feature type="transmembrane region" description="Helical" evidence="2">
    <location>
        <begin position="12"/>
        <end position="31"/>
    </location>
</feature>
<keyword evidence="2" id="KW-1133">Transmembrane helix</keyword>
<dbReference type="InterPro" id="IPR003018">
    <property type="entry name" value="GAF"/>
</dbReference>
<feature type="transmembrane region" description="Helical" evidence="2">
    <location>
        <begin position="90"/>
        <end position="107"/>
    </location>
</feature>
<feature type="coiled-coil region" evidence="1">
    <location>
        <begin position="108"/>
        <end position="149"/>
    </location>
</feature>
<feature type="transmembrane region" description="Helical" evidence="2">
    <location>
        <begin position="63"/>
        <end position="84"/>
    </location>
</feature>
<gene>
    <name evidence="4" type="ORF">OS242_02800</name>
</gene>
<keyword evidence="1" id="KW-0175">Coiled coil</keyword>
<comment type="caution">
    <text evidence="4">The sequence shown here is derived from an EMBL/GenBank/DDBJ whole genome shotgun (WGS) entry which is preliminary data.</text>
</comment>
<reference evidence="4 5" key="1">
    <citation type="submission" date="2022-11" db="EMBL/GenBank/DDBJ databases">
        <title>Study of microbial diversity in lake waters.</title>
        <authorList>
            <person name="Zhang J."/>
        </authorList>
    </citation>
    <scope>NUCLEOTIDE SEQUENCE [LARGE SCALE GENOMIC DNA]</scope>
    <source>
        <strain evidence="4 5">DT12</strain>
    </source>
</reference>
<evidence type="ECO:0000313" key="4">
    <source>
        <dbReference type="EMBL" id="MCX7568889.1"/>
    </source>
</evidence>
<dbReference type="InterPro" id="IPR029016">
    <property type="entry name" value="GAF-like_dom_sf"/>
</dbReference>
<dbReference type="Pfam" id="PF13492">
    <property type="entry name" value="GAF_3"/>
    <property type="match status" value="1"/>
</dbReference>
<evidence type="ECO:0000259" key="3">
    <source>
        <dbReference type="SMART" id="SM00065"/>
    </source>
</evidence>
<dbReference type="Proteomes" id="UP001208017">
    <property type="component" value="Unassembled WGS sequence"/>
</dbReference>
<keyword evidence="2" id="KW-0472">Membrane</keyword>
<keyword evidence="5" id="KW-1185">Reference proteome</keyword>
<protein>
    <submittedName>
        <fullName evidence="4">GAF domain-containing protein</fullName>
    </submittedName>
</protein>
<dbReference type="Gene3D" id="3.30.450.40">
    <property type="match status" value="1"/>
</dbReference>
<evidence type="ECO:0000313" key="5">
    <source>
        <dbReference type="Proteomes" id="UP001208017"/>
    </source>
</evidence>
<proteinExistence type="predicted"/>
<name>A0ABT3WW38_9BACL</name>
<keyword evidence="2" id="KW-0812">Transmembrane</keyword>
<feature type="domain" description="GAF" evidence="3">
    <location>
        <begin position="171"/>
        <end position="303"/>
    </location>
</feature>
<dbReference type="SMART" id="SM00065">
    <property type="entry name" value="GAF"/>
    <property type="match status" value="1"/>
</dbReference>
<dbReference type="SUPFAM" id="SSF55781">
    <property type="entry name" value="GAF domain-like"/>
    <property type="match status" value="1"/>
</dbReference>
<sequence>MIPLRRRLSGMLEVLIGLGLMVGFVNPAALLSLNPSPFFLVVIYGAWVAGTAVGVLSGVLASVLYLVMLATLTAFPVEALWSFIVADPTHYLTPMFLLVAGYVFGELRMTWQRRLQRLQDQAEISTQEAADSRARLQQAETALVELQGRVLGQTSTMKRLYQIAQSLNVLSVEKILLELMGVLEDLLHVEQASVYRVEENQKFARLAVRTGGATGSNSLQIEKNELMARVIREGKILTFADASDRPAPIYTVPILREDRTYALIVIHKLPFAKVTADTQELLGVLARWAGASLERATSFEKARETQATYPNSRVLREPFFLELCQLEVERRDRYDIPYTILQAEIQTDAPAEQVPQLITERLGGGIRTFDFVSWVPEKRVVSFLFPTLEPEHADVVAQRVFERLNREPLRVLGAEMNNVAELERAGDRR</sequence>